<dbReference type="Gene3D" id="1.10.489.10">
    <property type="entry name" value="Chloroperoxidase-like"/>
    <property type="match status" value="1"/>
</dbReference>
<dbReference type="PANTHER" id="PTHR33577">
    <property type="entry name" value="STERIGMATOCYSTIN BIOSYNTHESIS PEROXIDASE STCC-RELATED"/>
    <property type="match status" value="1"/>
</dbReference>
<dbReference type="GO" id="GO:0004601">
    <property type="term" value="F:peroxidase activity"/>
    <property type="evidence" value="ECO:0007669"/>
    <property type="project" value="UniProtKB-KW"/>
</dbReference>
<evidence type="ECO:0000256" key="7">
    <source>
        <dbReference type="ARBA" id="ARBA00025795"/>
    </source>
</evidence>
<keyword evidence="9" id="KW-0732">Signal</keyword>
<dbReference type="GO" id="GO:0046872">
    <property type="term" value="F:metal ion binding"/>
    <property type="evidence" value="ECO:0007669"/>
    <property type="project" value="UniProtKB-KW"/>
</dbReference>
<feature type="region of interest" description="Disordered" evidence="8">
    <location>
        <begin position="107"/>
        <end position="126"/>
    </location>
</feature>
<comment type="similarity">
    <text evidence="7">Belongs to the chloroperoxidase family.</text>
</comment>
<evidence type="ECO:0000256" key="4">
    <source>
        <dbReference type="ARBA" id="ARBA00022723"/>
    </source>
</evidence>
<evidence type="ECO:0000256" key="8">
    <source>
        <dbReference type="SAM" id="MobiDB-lite"/>
    </source>
</evidence>
<dbReference type="Proteomes" id="UP000306050">
    <property type="component" value="Chromosome SGRAM_15"/>
</dbReference>
<evidence type="ECO:0000259" key="10">
    <source>
        <dbReference type="PROSITE" id="PS51405"/>
    </source>
</evidence>
<accession>A0A4U7KVH6</accession>
<evidence type="ECO:0000256" key="3">
    <source>
        <dbReference type="ARBA" id="ARBA00022617"/>
    </source>
</evidence>
<gene>
    <name evidence="11" type="ORF">EX895_002620</name>
</gene>
<dbReference type="PANTHER" id="PTHR33577:SF16">
    <property type="entry name" value="HEME HALOPEROXIDASE FAMILY PROFILE DOMAIN-CONTAINING PROTEIN"/>
    <property type="match status" value="1"/>
</dbReference>
<dbReference type="RefSeq" id="XP_029740616.1">
    <property type="nucleotide sequence ID" value="XM_029883218.1"/>
</dbReference>
<dbReference type="EMBL" id="SRRM01000008">
    <property type="protein sequence ID" value="TKY88631.1"/>
    <property type="molecule type" value="Genomic_DNA"/>
</dbReference>
<dbReference type="Pfam" id="PF01328">
    <property type="entry name" value="Peroxidase_2"/>
    <property type="match status" value="1"/>
</dbReference>
<dbReference type="InterPro" id="IPR000028">
    <property type="entry name" value="Chloroperoxidase"/>
</dbReference>
<keyword evidence="5" id="KW-0560">Oxidoreductase</keyword>
<dbReference type="PROSITE" id="PS51405">
    <property type="entry name" value="HEME_HALOPEROXIDASE"/>
    <property type="match status" value="1"/>
</dbReference>
<organism evidence="11 12">
    <name type="scientific">Sporisorium graminicola</name>
    <dbReference type="NCBI Taxonomy" id="280036"/>
    <lineage>
        <taxon>Eukaryota</taxon>
        <taxon>Fungi</taxon>
        <taxon>Dikarya</taxon>
        <taxon>Basidiomycota</taxon>
        <taxon>Ustilaginomycotina</taxon>
        <taxon>Ustilaginomycetes</taxon>
        <taxon>Ustilaginales</taxon>
        <taxon>Ustilaginaceae</taxon>
        <taxon>Sporisorium</taxon>
    </lineage>
</organism>
<feature type="signal peptide" evidence="9">
    <location>
        <begin position="1"/>
        <end position="22"/>
    </location>
</feature>
<evidence type="ECO:0000256" key="5">
    <source>
        <dbReference type="ARBA" id="ARBA00023002"/>
    </source>
</evidence>
<name>A0A4U7KVH6_9BASI</name>
<evidence type="ECO:0000256" key="9">
    <source>
        <dbReference type="SAM" id="SignalP"/>
    </source>
</evidence>
<comment type="caution">
    <text evidence="11">The sequence shown here is derived from an EMBL/GenBank/DDBJ whole genome shotgun (WGS) entry which is preliminary data.</text>
</comment>
<evidence type="ECO:0000313" key="12">
    <source>
        <dbReference type="Proteomes" id="UP000306050"/>
    </source>
</evidence>
<evidence type="ECO:0000256" key="6">
    <source>
        <dbReference type="ARBA" id="ARBA00023004"/>
    </source>
</evidence>
<reference evidence="11 12" key="1">
    <citation type="submission" date="2019-05" db="EMBL/GenBank/DDBJ databases">
        <title>Sporisorium graminicola CBS 10092 draft sequencing and annotation.</title>
        <authorList>
            <person name="Solano-Gonzalez S."/>
            <person name="Caddick M.X."/>
            <person name="Darby A."/>
        </authorList>
    </citation>
    <scope>NUCLEOTIDE SEQUENCE [LARGE SCALE GENOMIC DNA]</scope>
    <source>
        <strain evidence="11 12">CBS 10092</strain>
    </source>
</reference>
<evidence type="ECO:0000256" key="2">
    <source>
        <dbReference type="ARBA" id="ARBA00022559"/>
    </source>
</evidence>
<sequence length="404" mass="43378">MKITFSLPLLAMTAFMAAPSFALPNIGAMLAPGPKGEPSIFEKRLALADPLALNTMFNDLKSKAAELNKKANFPDASKLSGTKIADLTPDKIYSAFGLRRDGGLLPPGEDAAHPWKAPRKTDKRGPCPGLNTIANHGYLPRNGIVSPVELLVGTFEGLNLGPDLAAIAGAISFVGMGDLTTMTLSIGDRHGLGDGLNHHGILEGDGSVTRLDHYFGNSWDANPKLVQQFINETNTYGRGNVDVWSLANSRYRAWDYGRKNNPIFDFNPWRMLVAYTESGFTHEVLRGSFANFDESMIKSWFVEQRFPKGWSKRLITMTTPELLAWAGIINLAKPTVPGWNLGTRGAFLPAPTASGVGRLLNALINPKTSGATVADFLCNARNAALSNVPTQLVNLVGGAGATGC</sequence>
<dbReference type="AlphaFoldDB" id="A0A4U7KVH6"/>
<dbReference type="SUPFAM" id="SSF47571">
    <property type="entry name" value="Cloroperoxidase"/>
    <property type="match status" value="1"/>
</dbReference>
<dbReference type="OrthoDB" id="2542103at2759"/>
<keyword evidence="4" id="KW-0479">Metal-binding</keyword>
<dbReference type="InterPro" id="IPR036851">
    <property type="entry name" value="Chloroperoxidase-like_sf"/>
</dbReference>
<keyword evidence="3" id="KW-0349">Heme</keyword>
<dbReference type="GeneID" id="40725515"/>
<dbReference type="KEGG" id="sgra:EX895_002620"/>
<proteinExistence type="inferred from homology"/>
<comment type="cofactor">
    <cofactor evidence="1">
        <name>heme b</name>
        <dbReference type="ChEBI" id="CHEBI:60344"/>
    </cofactor>
</comment>
<keyword evidence="2" id="KW-0575">Peroxidase</keyword>
<protein>
    <recommendedName>
        <fullName evidence="10">Heme haloperoxidase family profile domain-containing protein</fullName>
    </recommendedName>
</protein>
<evidence type="ECO:0000256" key="1">
    <source>
        <dbReference type="ARBA" id="ARBA00001970"/>
    </source>
</evidence>
<feature type="chain" id="PRO_5020758575" description="Heme haloperoxidase family profile domain-containing protein" evidence="9">
    <location>
        <begin position="23"/>
        <end position="404"/>
    </location>
</feature>
<evidence type="ECO:0000313" key="11">
    <source>
        <dbReference type="EMBL" id="TKY88631.1"/>
    </source>
</evidence>
<keyword evidence="12" id="KW-1185">Reference proteome</keyword>
<feature type="domain" description="Heme haloperoxidase family profile" evidence="10">
    <location>
        <begin position="111"/>
        <end position="324"/>
    </location>
</feature>
<keyword evidence="6" id="KW-0408">Iron</keyword>